<dbReference type="SUPFAM" id="SSF53850">
    <property type="entry name" value="Periplasmic binding protein-like II"/>
    <property type="match status" value="1"/>
</dbReference>
<feature type="signal peptide" evidence="6">
    <location>
        <begin position="1"/>
        <end position="25"/>
    </location>
</feature>
<protein>
    <submittedName>
        <fullName evidence="7">Thiamine ABC transporter substrate-binding protein</fullName>
    </submittedName>
</protein>
<dbReference type="Gene3D" id="3.40.190.10">
    <property type="entry name" value="Periplasmic binding protein-like II"/>
    <property type="match status" value="2"/>
</dbReference>
<evidence type="ECO:0000313" key="8">
    <source>
        <dbReference type="Proteomes" id="UP000078389"/>
    </source>
</evidence>
<dbReference type="NCBIfam" id="TIGR01276">
    <property type="entry name" value="thiB"/>
    <property type="match status" value="1"/>
</dbReference>
<comment type="similarity">
    <text evidence="2">Belongs to the bacterial solute-binding protein 1 family.</text>
</comment>
<dbReference type="NCBIfam" id="TIGR01254">
    <property type="entry name" value="sfuA"/>
    <property type="match status" value="1"/>
</dbReference>
<dbReference type="GO" id="GO:0030975">
    <property type="term" value="F:thiamine binding"/>
    <property type="evidence" value="ECO:0007669"/>
    <property type="project" value="InterPro"/>
</dbReference>
<feature type="chain" id="PRO_5008088079" evidence="6">
    <location>
        <begin position="26"/>
        <end position="337"/>
    </location>
</feature>
<comment type="caution">
    <text evidence="7">The sequence shown here is derived from an EMBL/GenBank/DDBJ whole genome shotgun (WGS) entry which is preliminary data.</text>
</comment>
<dbReference type="GO" id="GO:0030288">
    <property type="term" value="C:outer membrane-bounded periplasmic space"/>
    <property type="evidence" value="ECO:0007669"/>
    <property type="project" value="InterPro"/>
</dbReference>
<keyword evidence="8" id="KW-1185">Reference proteome</keyword>
<proteinExistence type="inferred from homology"/>
<evidence type="ECO:0000256" key="5">
    <source>
        <dbReference type="ARBA" id="ARBA00022764"/>
    </source>
</evidence>
<keyword evidence="5" id="KW-0574">Periplasm</keyword>
<organism evidence="7 8">
    <name type="scientific">Devosia elaeis</name>
    <dbReference type="NCBI Taxonomy" id="1770058"/>
    <lineage>
        <taxon>Bacteria</taxon>
        <taxon>Pseudomonadati</taxon>
        <taxon>Pseudomonadota</taxon>
        <taxon>Alphaproteobacteria</taxon>
        <taxon>Hyphomicrobiales</taxon>
        <taxon>Devosiaceae</taxon>
        <taxon>Devosia</taxon>
    </lineage>
</organism>
<dbReference type="GO" id="GO:0030976">
    <property type="term" value="F:thiamine pyrophosphate binding"/>
    <property type="evidence" value="ECO:0007669"/>
    <property type="project" value="TreeGrafter"/>
</dbReference>
<comment type="subcellular location">
    <subcellularLocation>
        <location evidence="1">Periplasm</location>
    </subcellularLocation>
</comment>
<reference evidence="7 8" key="1">
    <citation type="submission" date="2016-03" db="EMBL/GenBank/DDBJ databases">
        <title>Genome sequencing of Devosia sp. S37.</title>
        <authorList>
            <person name="Mohd Nor M."/>
        </authorList>
    </citation>
    <scope>NUCLEOTIDE SEQUENCE [LARGE SCALE GENOMIC DNA]</scope>
    <source>
        <strain evidence="7 8">S37</strain>
    </source>
</reference>
<keyword evidence="3" id="KW-0813">Transport</keyword>
<dbReference type="PANTHER" id="PTHR30006">
    <property type="entry name" value="THIAMINE-BINDING PERIPLASMIC PROTEIN-RELATED"/>
    <property type="match status" value="1"/>
</dbReference>
<dbReference type="OrthoDB" id="8013425at2"/>
<dbReference type="InterPro" id="IPR005967">
    <property type="entry name" value="ThiB"/>
</dbReference>
<dbReference type="AlphaFoldDB" id="A0A178HJV0"/>
<keyword evidence="4 6" id="KW-0732">Signal</keyword>
<evidence type="ECO:0000313" key="7">
    <source>
        <dbReference type="EMBL" id="OAM73143.1"/>
    </source>
</evidence>
<evidence type="ECO:0000256" key="1">
    <source>
        <dbReference type="ARBA" id="ARBA00004418"/>
    </source>
</evidence>
<dbReference type="Proteomes" id="UP000078389">
    <property type="component" value="Unassembled WGS sequence"/>
</dbReference>
<gene>
    <name evidence="7" type="primary">tbpA</name>
    <name evidence="7" type="ORF">A3840_18530</name>
</gene>
<accession>A0A178HJV0</accession>
<dbReference type="InterPro" id="IPR005948">
    <property type="entry name" value="ThiB-like"/>
</dbReference>
<sequence>MTHMVKFSSIALAVLLAGVSGMALAQDKPVLTIYTYDGFASDWGPGVPLKAGFEANCECSVNFIAADSSIGTLRRAQLEGESTEADILLGLDTAIAGEARATGLFADHGLDLSHLVLPEPWTDAQFVPFDYSHFAFMHDTDNMPVPPASFEELIALPDSVKIAIQDPRSATPGLGLLLWVKAAYGERAPEIWAGLKPKILTITREWSESYSLFLEGEADMVLSYTTSPAYHIHDEDDHTIKAALFTEGHFPQIEVAGILKSSDQQELARDFLAFLASPEGQQHIPTTNWMFPVVDLGDKLDPAFAGLPQPEKTLTLPEEEITANSAAWIDEMLAAVQ</sequence>
<evidence type="ECO:0000256" key="2">
    <source>
        <dbReference type="ARBA" id="ARBA00008520"/>
    </source>
</evidence>
<evidence type="ECO:0000256" key="6">
    <source>
        <dbReference type="SAM" id="SignalP"/>
    </source>
</evidence>
<evidence type="ECO:0000256" key="4">
    <source>
        <dbReference type="ARBA" id="ARBA00022729"/>
    </source>
</evidence>
<dbReference type="Pfam" id="PF13531">
    <property type="entry name" value="SBP_bac_11"/>
    <property type="match status" value="1"/>
</dbReference>
<dbReference type="CDD" id="cd13545">
    <property type="entry name" value="PBP2_TbpA"/>
    <property type="match status" value="1"/>
</dbReference>
<dbReference type="PANTHER" id="PTHR30006:SF3">
    <property type="entry name" value="THIAMINE-BINDING PERIPLASMIC PROTEIN"/>
    <property type="match status" value="1"/>
</dbReference>
<name>A0A178HJV0_9HYPH</name>
<dbReference type="EMBL" id="LVVY01000146">
    <property type="protein sequence ID" value="OAM73143.1"/>
    <property type="molecule type" value="Genomic_DNA"/>
</dbReference>
<evidence type="ECO:0000256" key="3">
    <source>
        <dbReference type="ARBA" id="ARBA00022448"/>
    </source>
</evidence>
<dbReference type="GO" id="GO:0015888">
    <property type="term" value="P:thiamine transport"/>
    <property type="evidence" value="ECO:0007669"/>
    <property type="project" value="InterPro"/>
</dbReference>
<dbReference type="STRING" id="1770058.A3840_18530"/>